<dbReference type="InterPro" id="IPR035906">
    <property type="entry name" value="MetI-like_sf"/>
</dbReference>
<evidence type="ECO:0000256" key="2">
    <source>
        <dbReference type="ARBA" id="ARBA00022448"/>
    </source>
</evidence>
<proteinExistence type="predicted"/>
<keyword evidence="6 7" id="KW-0472">Membrane</keyword>
<keyword evidence="3" id="KW-1003">Cell membrane</keyword>
<gene>
    <name evidence="8" type="ORF">METZ01_LOCUS231913</name>
</gene>
<dbReference type="InterPro" id="IPR051393">
    <property type="entry name" value="ABC_transporter_permease"/>
</dbReference>
<feature type="transmembrane region" description="Helical" evidence="7">
    <location>
        <begin position="7"/>
        <end position="29"/>
    </location>
</feature>
<comment type="subcellular location">
    <subcellularLocation>
        <location evidence="1">Cell membrane</location>
        <topology evidence="1">Multi-pass membrane protein</topology>
    </subcellularLocation>
</comment>
<dbReference type="EMBL" id="UINC01057660">
    <property type="protein sequence ID" value="SVB79059.1"/>
    <property type="molecule type" value="Genomic_DNA"/>
</dbReference>
<evidence type="ECO:0000256" key="6">
    <source>
        <dbReference type="ARBA" id="ARBA00023136"/>
    </source>
</evidence>
<dbReference type="GO" id="GO:0005886">
    <property type="term" value="C:plasma membrane"/>
    <property type="evidence" value="ECO:0007669"/>
    <property type="project" value="UniProtKB-SubCell"/>
</dbReference>
<evidence type="ECO:0000256" key="3">
    <source>
        <dbReference type="ARBA" id="ARBA00022475"/>
    </source>
</evidence>
<keyword evidence="4 7" id="KW-0812">Transmembrane</keyword>
<protein>
    <recommendedName>
        <fullName evidence="9">ABC transmembrane type-1 domain-containing protein</fullName>
    </recommendedName>
</protein>
<dbReference type="SUPFAM" id="SSF161098">
    <property type="entry name" value="MetI-like"/>
    <property type="match status" value="1"/>
</dbReference>
<keyword evidence="2" id="KW-0813">Transport</keyword>
<evidence type="ECO:0000256" key="5">
    <source>
        <dbReference type="ARBA" id="ARBA00022989"/>
    </source>
</evidence>
<reference evidence="8" key="1">
    <citation type="submission" date="2018-05" db="EMBL/GenBank/DDBJ databases">
        <authorList>
            <person name="Lanie J.A."/>
            <person name="Ng W.-L."/>
            <person name="Kazmierczak K.M."/>
            <person name="Andrzejewski T.M."/>
            <person name="Davidsen T.M."/>
            <person name="Wayne K.J."/>
            <person name="Tettelin H."/>
            <person name="Glass J.I."/>
            <person name="Rusch D."/>
            <person name="Podicherti R."/>
            <person name="Tsui H.-C.T."/>
            <person name="Winkler M.E."/>
        </authorList>
    </citation>
    <scope>NUCLEOTIDE SEQUENCE</scope>
</reference>
<dbReference type="Gene3D" id="1.10.3720.10">
    <property type="entry name" value="MetI-like"/>
    <property type="match status" value="1"/>
</dbReference>
<dbReference type="PANTHER" id="PTHR30193:SF41">
    <property type="entry name" value="DIACETYLCHITOBIOSE UPTAKE SYSTEM PERMEASE PROTEIN NGCF"/>
    <property type="match status" value="1"/>
</dbReference>
<accession>A0A382GVR5</accession>
<feature type="transmembrane region" description="Helical" evidence="7">
    <location>
        <begin position="70"/>
        <end position="91"/>
    </location>
</feature>
<organism evidence="8">
    <name type="scientific">marine metagenome</name>
    <dbReference type="NCBI Taxonomy" id="408172"/>
    <lineage>
        <taxon>unclassified sequences</taxon>
        <taxon>metagenomes</taxon>
        <taxon>ecological metagenomes</taxon>
    </lineage>
</organism>
<name>A0A382GVR5_9ZZZZ</name>
<evidence type="ECO:0008006" key="9">
    <source>
        <dbReference type="Google" id="ProtNLM"/>
    </source>
</evidence>
<evidence type="ECO:0000256" key="1">
    <source>
        <dbReference type="ARBA" id="ARBA00004651"/>
    </source>
</evidence>
<feature type="non-terminal residue" evidence="8">
    <location>
        <position position="114"/>
    </location>
</feature>
<sequence>MQRDWKAGLLFILPALLFYMLFMIVPYGLAFGVSFVKWRGVSMDMQFFGLGNFHMMISDPYFWKALTNTIFFTVCTGVIVPALALYFAVSVTRRLVRWARFYRITYFFPNLISQ</sequence>
<evidence type="ECO:0000256" key="7">
    <source>
        <dbReference type="SAM" id="Phobius"/>
    </source>
</evidence>
<evidence type="ECO:0000313" key="8">
    <source>
        <dbReference type="EMBL" id="SVB79059.1"/>
    </source>
</evidence>
<dbReference type="PANTHER" id="PTHR30193">
    <property type="entry name" value="ABC TRANSPORTER PERMEASE PROTEIN"/>
    <property type="match status" value="1"/>
</dbReference>
<keyword evidence="5 7" id="KW-1133">Transmembrane helix</keyword>
<evidence type="ECO:0000256" key="4">
    <source>
        <dbReference type="ARBA" id="ARBA00022692"/>
    </source>
</evidence>
<dbReference type="AlphaFoldDB" id="A0A382GVR5"/>